<evidence type="ECO:0000313" key="9">
    <source>
        <dbReference type="EMBL" id="AIQ88175.1"/>
    </source>
</evidence>
<evidence type="ECO:0000256" key="6">
    <source>
        <dbReference type="ARBA" id="ARBA00022777"/>
    </source>
</evidence>
<evidence type="ECO:0000256" key="5">
    <source>
        <dbReference type="ARBA" id="ARBA00022741"/>
    </source>
</evidence>
<dbReference type="RefSeq" id="WP_043755341.1">
    <property type="nucleotide sequence ID" value="NZ_CP003811.1"/>
</dbReference>
<dbReference type="GO" id="GO:0005524">
    <property type="term" value="F:ATP binding"/>
    <property type="evidence" value="ECO:0007669"/>
    <property type="project" value="UniProtKB-KW"/>
</dbReference>
<protein>
    <recommendedName>
        <fullName evidence="2">histidine kinase</fullName>
        <ecNumber evidence="2">2.7.13.3</ecNumber>
    </recommendedName>
</protein>
<evidence type="ECO:0000256" key="1">
    <source>
        <dbReference type="ARBA" id="ARBA00000085"/>
    </source>
</evidence>
<evidence type="ECO:0000256" key="2">
    <source>
        <dbReference type="ARBA" id="ARBA00012438"/>
    </source>
</evidence>
<keyword evidence="5" id="KW-0547">Nucleotide-binding</keyword>
<dbReference type="AlphaFoldDB" id="A0A089NNR7"/>
<dbReference type="KEGG" id="mor:MOC_0420"/>
<dbReference type="EC" id="2.7.13.3" evidence="2"/>
<dbReference type="HOGENOM" id="CLU_000445_114_57_5"/>
<dbReference type="GeneID" id="96605475"/>
<dbReference type="GO" id="GO:0004673">
    <property type="term" value="F:protein histidine kinase activity"/>
    <property type="evidence" value="ECO:0007669"/>
    <property type="project" value="UniProtKB-EC"/>
</dbReference>
<feature type="domain" description="Signal transduction histidine kinase HWE region" evidence="8">
    <location>
        <begin position="140"/>
        <end position="216"/>
    </location>
</feature>
<sequence>MVEGTDLTGDEWTLASFTAAIHRGGVGMWAWAPEARLARLDGLCMAFWGTTEPVVSIDALFAKVNAEDRPKMMLDWFASATSPKAYSFDFRIGEDPDVRWISARGIGGDEGRVGAWIQAIFLDITDRKRAEDAERLMTLELAHRVSNMFTVARALTNIVAREAESTASFAEDLSRRFHVLHEATTLATRSHGLEQGDVRLRDLAARILSPYLQGANIAVDIEDAAVAAPDRVDDYAMIFHELATNSAKYGALANGGTLNLVGRVVDHALTLDWTEGAAPSGTAKADGTGFGSRLLTQTIERSLAGQFQRTIDDAGLHFRMIVPIR</sequence>
<keyword evidence="3" id="KW-0597">Phosphoprotein</keyword>
<dbReference type="Proteomes" id="UP000029492">
    <property type="component" value="Chromosome"/>
</dbReference>
<name>A0A089NNR7_9HYPH</name>
<dbReference type="Gene3D" id="3.30.450.20">
    <property type="entry name" value="PAS domain"/>
    <property type="match status" value="1"/>
</dbReference>
<comment type="catalytic activity">
    <reaction evidence="1">
        <text>ATP + protein L-histidine = ADP + protein N-phospho-L-histidine.</text>
        <dbReference type="EC" id="2.7.13.3"/>
    </reaction>
</comment>
<keyword evidence="7" id="KW-0067">ATP-binding</keyword>
<evidence type="ECO:0000256" key="7">
    <source>
        <dbReference type="ARBA" id="ARBA00022840"/>
    </source>
</evidence>
<gene>
    <name evidence="9" type="ORF">MOC_0420</name>
</gene>
<dbReference type="EMBL" id="CP003811">
    <property type="protein sequence ID" value="AIQ88175.1"/>
    <property type="molecule type" value="Genomic_DNA"/>
</dbReference>
<accession>A0A089NNR7</accession>
<dbReference type="InterPro" id="IPR011102">
    <property type="entry name" value="Sig_transdc_His_kinase_HWE"/>
</dbReference>
<reference evidence="9 10" key="1">
    <citation type="journal article" date="2014" name="PLoS ONE">
        <title>Genome Information of Methylobacterium oryzae, a Plant-Probiotic Methylotroph in the Phyllosphere.</title>
        <authorList>
            <person name="Kwak M.J."/>
            <person name="Jeong H."/>
            <person name="Madhaiyan M."/>
            <person name="Lee Y."/>
            <person name="Sa T.M."/>
            <person name="Oh T.K."/>
            <person name="Kim J.F."/>
        </authorList>
    </citation>
    <scope>NUCLEOTIDE SEQUENCE [LARGE SCALE GENOMIC DNA]</scope>
    <source>
        <strain evidence="9 10">CBMB20</strain>
    </source>
</reference>
<proteinExistence type="predicted"/>
<keyword evidence="6 9" id="KW-0418">Kinase</keyword>
<dbReference type="PANTHER" id="PTHR41523">
    <property type="entry name" value="TWO-COMPONENT SYSTEM SENSOR PROTEIN"/>
    <property type="match status" value="1"/>
</dbReference>
<evidence type="ECO:0000259" key="8">
    <source>
        <dbReference type="SMART" id="SM00911"/>
    </source>
</evidence>
<dbReference type="Pfam" id="PF07536">
    <property type="entry name" value="HWE_HK"/>
    <property type="match status" value="1"/>
</dbReference>
<dbReference type="SMART" id="SM00911">
    <property type="entry name" value="HWE_HK"/>
    <property type="match status" value="1"/>
</dbReference>
<evidence type="ECO:0000313" key="10">
    <source>
        <dbReference type="Proteomes" id="UP000029492"/>
    </source>
</evidence>
<dbReference type="eggNOG" id="COG3920">
    <property type="taxonomic scope" value="Bacteria"/>
</dbReference>
<evidence type="ECO:0000256" key="4">
    <source>
        <dbReference type="ARBA" id="ARBA00022679"/>
    </source>
</evidence>
<evidence type="ECO:0000256" key="3">
    <source>
        <dbReference type="ARBA" id="ARBA00022553"/>
    </source>
</evidence>
<dbReference type="PANTHER" id="PTHR41523:SF8">
    <property type="entry name" value="ETHYLENE RESPONSE SENSOR PROTEIN"/>
    <property type="match status" value="1"/>
</dbReference>
<dbReference type="STRING" id="693986.MOC_0420"/>
<keyword evidence="4" id="KW-0808">Transferase</keyword>
<keyword evidence="10" id="KW-1185">Reference proteome</keyword>
<organism evidence="9 10">
    <name type="scientific">Methylobacterium oryzae CBMB20</name>
    <dbReference type="NCBI Taxonomy" id="693986"/>
    <lineage>
        <taxon>Bacteria</taxon>
        <taxon>Pseudomonadati</taxon>
        <taxon>Pseudomonadota</taxon>
        <taxon>Alphaproteobacteria</taxon>
        <taxon>Hyphomicrobiales</taxon>
        <taxon>Methylobacteriaceae</taxon>
        <taxon>Methylobacterium</taxon>
    </lineage>
</organism>